<dbReference type="InterPro" id="IPR011042">
    <property type="entry name" value="6-blade_b-propeller_TolB-like"/>
</dbReference>
<dbReference type="PANTHER" id="PTHR30329:SF21">
    <property type="entry name" value="LIPOPROTEIN YIAD-RELATED"/>
    <property type="match status" value="1"/>
</dbReference>
<comment type="subcellular location">
    <subcellularLocation>
        <location evidence="1">Cell outer membrane</location>
    </subcellularLocation>
</comment>
<dbReference type="Proteomes" id="UP000175968">
    <property type="component" value="Chromosome"/>
</dbReference>
<dbReference type="KEGG" id="fgl:EM308_05710"/>
<name>A0AAC9N577_9FLAO</name>
<dbReference type="Gene3D" id="2.120.10.30">
    <property type="entry name" value="TolB, C-terminal domain"/>
    <property type="match status" value="1"/>
</dbReference>
<dbReference type="SUPFAM" id="SSF48452">
    <property type="entry name" value="TPR-like"/>
    <property type="match status" value="1"/>
</dbReference>
<dbReference type="RefSeq" id="WP_035634241.1">
    <property type="nucleotide sequence ID" value="NZ_CP017479.1"/>
</dbReference>
<keyword evidence="6" id="KW-0969">Cilium</keyword>
<evidence type="ECO:0000256" key="1">
    <source>
        <dbReference type="ARBA" id="ARBA00004442"/>
    </source>
</evidence>
<keyword evidence="6" id="KW-0282">Flagellum</keyword>
<dbReference type="CDD" id="cd07185">
    <property type="entry name" value="OmpA_C-like"/>
    <property type="match status" value="1"/>
</dbReference>
<keyword evidence="7" id="KW-1185">Reference proteome</keyword>
<accession>A0AAC9N577</accession>
<gene>
    <name evidence="6" type="ORF">EM308_05710</name>
</gene>
<dbReference type="Pfam" id="PF07676">
    <property type="entry name" value="PD40"/>
    <property type="match status" value="2"/>
</dbReference>
<evidence type="ECO:0000313" key="6">
    <source>
        <dbReference type="EMBL" id="AOW09042.1"/>
    </source>
</evidence>
<dbReference type="InterPro" id="IPR011990">
    <property type="entry name" value="TPR-like_helical_dom_sf"/>
</dbReference>
<dbReference type="Gene3D" id="2.60.40.1120">
    <property type="entry name" value="Carboxypeptidase-like, regulatory domain"/>
    <property type="match status" value="1"/>
</dbReference>
<evidence type="ECO:0000256" key="3">
    <source>
        <dbReference type="ARBA" id="ARBA00023237"/>
    </source>
</evidence>
<dbReference type="InterPro" id="IPR008969">
    <property type="entry name" value="CarboxyPept-like_regulatory"/>
</dbReference>
<dbReference type="EMBL" id="CP017479">
    <property type="protein sequence ID" value="AOW09042.1"/>
    <property type="molecule type" value="Genomic_DNA"/>
</dbReference>
<evidence type="ECO:0000259" key="5">
    <source>
        <dbReference type="PROSITE" id="PS51123"/>
    </source>
</evidence>
<dbReference type="PANTHER" id="PTHR30329">
    <property type="entry name" value="STATOR ELEMENT OF FLAGELLAR MOTOR COMPLEX"/>
    <property type="match status" value="1"/>
</dbReference>
<keyword evidence="6" id="KW-0966">Cell projection</keyword>
<dbReference type="SUPFAM" id="SSF82171">
    <property type="entry name" value="DPP6 N-terminal domain-like"/>
    <property type="match status" value="1"/>
</dbReference>
<dbReference type="InterPro" id="IPR006665">
    <property type="entry name" value="OmpA-like"/>
</dbReference>
<dbReference type="AlphaFoldDB" id="A0AAC9N577"/>
<sequence>MRKTVKCLAAAVLLSYGVYGQKNQVAAADKEYDKFAYVDAIKVYEKVFDRGYKSADMLKKLANAYYFQADYEKSCKWYGELFALPDAKESEYYYRYAQSLKATGNYAKADELLNAFYTMNNQDSRARLAAEQKNYLEIISKNSGRYTIGDSGINSDKSDYGSAFYGKKIVFASSRAKKGENSWDGQSYTDLYAADLLQDGSLDKPSKFGGRINTKYNESTPVFTKDGQTVYFTRNNYTDRKRGKDKNEITLLKLYKATKDGDDWKNIKELPFNSDNYNVAHPALSLDEKTLYFASDMPGSIGASDIYMVSINADDSYGIPMNLGPTVNTEGKETFPFISGENELYFASDGHPGLGGLDVFIAKPKKEGGFENPINVGEPVNSSSDDFAFLIDTKTKMGFFSSNRAAGVGNDDIYKLKEYKPIAEECTQNIYGRITDVSTGEPVSAAVILYDSKGVFVREVQTKADGLYDFGTVDCGSLYKVKTEKEGFDVAEKPVTTGMATGKTKADLTIKQQRAHLGDDLAKNLDIKIIYFDLDKSNIRPDAEVELSKVAEAMRQYPTIAIDVRSHTDCRNTAAYNMALSDRRAKSTIAWLVKQGISKKRLTGRGYGESQLLNDCGCEGTVKSNCTEEEHQKNRRSEFIIKKF</sequence>
<evidence type="ECO:0000256" key="4">
    <source>
        <dbReference type="PROSITE-ProRule" id="PRU00473"/>
    </source>
</evidence>
<keyword evidence="3" id="KW-0998">Cell outer membrane</keyword>
<dbReference type="InterPro" id="IPR050330">
    <property type="entry name" value="Bact_OuterMem_StrucFunc"/>
</dbReference>
<proteinExistence type="predicted"/>
<dbReference type="SUPFAM" id="SSF103088">
    <property type="entry name" value="OmpA-like"/>
    <property type="match status" value="1"/>
</dbReference>
<evidence type="ECO:0000313" key="7">
    <source>
        <dbReference type="Proteomes" id="UP000175968"/>
    </source>
</evidence>
<dbReference type="InterPro" id="IPR011659">
    <property type="entry name" value="WD40"/>
</dbReference>
<evidence type="ECO:0000256" key="2">
    <source>
        <dbReference type="ARBA" id="ARBA00023136"/>
    </source>
</evidence>
<dbReference type="Gene3D" id="1.25.40.10">
    <property type="entry name" value="Tetratricopeptide repeat domain"/>
    <property type="match status" value="1"/>
</dbReference>
<keyword evidence="2 4" id="KW-0472">Membrane</keyword>
<dbReference type="Pfam" id="PF00691">
    <property type="entry name" value="OmpA"/>
    <property type="match status" value="1"/>
</dbReference>
<dbReference type="GO" id="GO:0009279">
    <property type="term" value="C:cell outer membrane"/>
    <property type="evidence" value="ECO:0007669"/>
    <property type="project" value="UniProtKB-SubCell"/>
</dbReference>
<dbReference type="Gene3D" id="3.30.1330.60">
    <property type="entry name" value="OmpA-like domain"/>
    <property type="match status" value="1"/>
</dbReference>
<protein>
    <submittedName>
        <fullName evidence="6">Flagellar motor protein MotB</fullName>
    </submittedName>
</protein>
<organism evidence="6 7">
    <name type="scientific">Flavobacterium gilvum</name>
    <dbReference type="NCBI Taxonomy" id="1492737"/>
    <lineage>
        <taxon>Bacteria</taxon>
        <taxon>Pseudomonadati</taxon>
        <taxon>Bacteroidota</taxon>
        <taxon>Flavobacteriia</taxon>
        <taxon>Flavobacteriales</taxon>
        <taxon>Flavobacteriaceae</taxon>
        <taxon>Flavobacterium</taxon>
    </lineage>
</organism>
<dbReference type="InterPro" id="IPR006664">
    <property type="entry name" value="OMP_bac"/>
</dbReference>
<dbReference type="PROSITE" id="PS51123">
    <property type="entry name" value="OMPA_2"/>
    <property type="match status" value="1"/>
</dbReference>
<feature type="domain" description="OmpA-like" evidence="5">
    <location>
        <begin position="519"/>
        <end position="644"/>
    </location>
</feature>
<dbReference type="SUPFAM" id="SSF49464">
    <property type="entry name" value="Carboxypeptidase regulatory domain-like"/>
    <property type="match status" value="1"/>
</dbReference>
<dbReference type="InterPro" id="IPR036737">
    <property type="entry name" value="OmpA-like_sf"/>
</dbReference>
<dbReference type="PRINTS" id="PR01021">
    <property type="entry name" value="OMPADOMAIN"/>
</dbReference>
<reference evidence="6 7" key="1">
    <citation type="submission" date="2016-10" db="EMBL/GenBank/DDBJ databases">
        <title>Flavobacterium gilvum sp. nov., isolated from stream water.</title>
        <authorList>
            <person name="Shin S.-K."/>
            <person name="Cho Y.-J."/>
            <person name="Yi H."/>
        </authorList>
    </citation>
    <scope>NUCLEOTIDE SEQUENCE [LARGE SCALE GENOMIC DNA]</scope>
    <source>
        <strain evidence="6 7">EM1308</strain>
    </source>
</reference>